<dbReference type="STRING" id="595537.Varpa_2018"/>
<gene>
    <name evidence="1" type="ordered locus">Varpa_2018</name>
</gene>
<proteinExistence type="predicted"/>
<sequence>MTSEIKTGVTYTTEVVAPDGSVSQCSVEHNLVPIEGLNHMAAGTFKNGAQVGTWYIAPFEGDYTPTPDDKAATIAAAAQESTAYSAAARLEFVEGAVNNGAVDNSANKAEFVFNAPKVIRGVFLVSASPKGANTGTLISVVRFASQKTVDAGSTLRVVAGFAFASV</sequence>
<protein>
    <recommendedName>
        <fullName evidence="3">Phage tail protein</fullName>
    </recommendedName>
</protein>
<reference evidence="1 2" key="2">
    <citation type="journal article" date="2013" name="Genome Announc.">
        <title>Genome of the Root-Associated Plant Growth-Promoting Bacterium Variovorax paradoxus Strain EPS.</title>
        <authorList>
            <person name="Han J.I."/>
            <person name="Spain J.C."/>
            <person name="Leadbetter J.R."/>
            <person name="Ovchinnikova G."/>
            <person name="Goodwin L.A."/>
            <person name="Han C.S."/>
            <person name="Woyke T."/>
            <person name="Davenport K.W."/>
            <person name="Orwin P.M."/>
        </authorList>
    </citation>
    <scope>NUCLEOTIDE SEQUENCE [LARGE SCALE GENOMIC DNA]</scope>
    <source>
        <strain evidence="1 2">EPS</strain>
    </source>
</reference>
<accession>E6V9T8</accession>
<reference evidence="2" key="1">
    <citation type="submission" date="2010-12" db="EMBL/GenBank/DDBJ databases">
        <title>Complete sequence of Variovorax paradoxus EPS.</title>
        <authorList>
            <consortium name="US DOE Joint Genome Institute"/>
            <person name="Lucas S."/>
            <person name="Copeland A."/>
            <person name="Lapidus A."/>
            <person name="Cheng J.-F."/>
            <person name="Goodwin L."/>
            <person name="Pitluck S."/>
            <person name="Teshima H."/>
            <person name="Detter J.C."/>
            <person name="Han C."/>
            <person name="Tapia R."/>
            <person name="Land M."/>
            <person name="Hauser L."/>
            <person name="Kyrpides N."/>
            <person name="Ivanova N."/>
            <person name="Ovchinnikova G."/>
            <person name="Orwin P."/>
            <person name="Han J.-I.G."/>
            <person name="Woyke T."/>
        </authorList>
    </citation>
    <scope>NUCLEOTIDE SEQUENCE [LARGE SCALE GENOMIC DNA]</scope>
    <source>
        <strain evidence="2">EPS</strain>
    </source>
</reference>
<dbReference type="eggNOG" id="ENOG50336NA">
    <property type="taxonomic scope" value="Bacteria"/>
</dbReference>
<dbReference type="RefSeq" id="WP_013540464.1">
    <property type="nucleotide sequence ID" value="NC_014931.1"/>
</dbReference>
<evidence type="ECO:0008006" key="3">
    <source>
        <dbReference type="Google" id="ProtNLM"/>
    </source>
</evidence>
<evidence type="ECO:0000313" key="1">
    <source>
        <dbReference type="EMBL" id="ADU36226.1"/>
    </source>
</evidence>
<dbReference type="AlphaFoldDB" id="E6V9T8"/>
<organism evidence="1 2">
    <name type="scientific">Variovorax paradoxus (strain EPS)</name>
    <dbReference type="NCBI Taxonomy" id="595537"/>
    <lineage>
        <taxon>Bacteria</taxon>
        <taxon>Pseudomonadati</taxon>
        <taxon>Pseudomonadota</taxon>
        <taxon>Betaproteobacteria</taxon>
        <taxon>Burkholderiales</taxon>
        <taxon>Comamonadaceae</taxon>
        <taxon>Variovorax</taxon>
    </lineage>
</organism>
<dbReference type="OrthoDB" id="8811205at2"/>
<dbReference type="HOGENOM" id="CLU_1601997_0_0_4"/>
<dbReference type="KEGG" id="vpe:Varpa_2018"/>
<dbReference type="EMBL" id="CP002417">
    <property type="protein sequence ID" value="ADU36226.1"/>
    <property type="molecule type" value="Genomic_DNA"/>
</dbReference>
<name>E6V9T8_VARPE</name>
<evidence type="ECO:0000313" key="2">
    <source>
        <dbReference type="Proteomes" id="UP000008917"/>
    </source>
</evidence>
<dbReference type="Proteomes" id="UP000008917">
    <property type="component" value="Chromosome"/>
</dbReference>